<dbReference type="InterPro" id="IPR019645">
    <property type="entry name" value="Uncharacterised_Ycf15"/>
</dbReference>
<dbReference type="EMBL" id="MN199133">
    <property type="protein sequence ID" value="QXI83940.1"/>
    <property type="molecule type" value="Genomic_DNA"/>
</dbReference>
<evidence type="ECO:0000313" key="5">
    <source>
        <dbReference type="EMBL" id="QXI83924.1"/>
    </source>
</evidence>
<geneLocation type="chloroplast" evidence="5"/>
<comment type="similarity">
    <text evidence="2">Belongs to the ycf15 family.</text>
</comment>
<protein>
    <recommendedName>
        <fullName evidence="3">Uncharacterized protein ycf15</fullName>
    </recommendedName>
</protein>
<dbReference type="EMBL" id="MN199133">
    <property type="protein sequence ID" value="QXI83924.1"/>
    <property type="molecule type" value="Genomic_DNA"/>
</dbReference>
<organism evidence="5">
    <name type="scientific">Kuepferia damyonensis</name>
    <dbReference type="NCBI Taxonomy" id="1499126"/>
    <lineage>
        <taxon>Eukaryota</taxon>
        <taxon>Viridiplantae</taxon>
        <taxon>Streptophyta</taxon>
        <taxon>Embryophyta</taxon>
        <taxon>Tracheophyta</taxon>
        <taxon>Spermatophyta</taxon>
        <taxon>Magnoliopsida</taxon>
        <taxon>eudicotyledons</taxon>
        <taxon>Gunneridae</taxon>
        <taxon>Pentapetalae</taxon>
        <taxon>asterids</taxon>
        <taxon>lamiids</taxon>
        <taxon>Gentianales</taxon>
        <taxon>Gentianaceae</taxon>
        <taxon>Gentianeae</taxon>
        <taxon>Gentianinae</taxon>
        <taxon>Kuepferia</taxon>
    </lineage>
</organism>
<name>A0A8F5AK02_9GENT</name>
<comment type="subcellular location">
    <subcellularLocation>
        <location evidence="1">Plastid</location>
    </subcellularLocation>
</comment>
<dbReference type="AlphaFoldDB" id="A0A8F5AK02"/>
<dbReference type="Pfam" id="PF10705">
    <property type="entry name" value="Ycf15"/>
    <property type="match status" value="1"/>
</dbReference>
<sequence>MLLLKHGSIEIVDQNTMYRP</sequence>
<accession>A0A8F5AK02</accession>
<keyword evidence="5" id="KW-0150">Chloroplast</keyword>
<gene>
    <name evidence="5" type="primary">ycf15</name>
</gene>
<evidence type="ECO:0000256" key="4">
    <source>
        <dbReference type="ARBA" id="ARBA00022640"/>
    </source>
</evidence>
<keyword evidence="4 5" id="KW-0934">Plastid</keyword>
<proteinExistence type="inferred from homology"/>
<evidence type="ECO:0000256" key="1">
    <source>
        <dbReference type="ARBA" id="ARBA00004474"/>
    </source>
</evidence>
<evidence type="ECO:0000256" key="2">
    <source>
        <dbReference type="ARBA" id="ARBA00009896"/>
    </source>
</evidence>
<dbReference type="GO" id="GO:0009536">
    <property type="term" value="C:plastid"/>
    <property type="evidence" value="ECO:0007669"/>
    <property type="project" value="UniProtKB-SubCell"/>
</dbReference>
<reference evidence="5" key="1">
    <citation type="journal article" date="2021" name="Ecol. Evol.">
        <title>Lineage-specific plastid degradation in subtribe Gentianinae (Gentianaceae).</title>
        <authorList>
            <person name="Fu P.C."/>
            <person name="Sun S.S."/>
            <person name="Twyford A.D."/>
            <person name="Li B.B."/>
            <person name="Zhou R.Q."/>
            <person name="Chen S.L."/>
            <person name="Gao Q.B."/>
            <person name="Favre A."/>
        </authorList>
    </citation>
    <scope>NUCLEOTIDE SEQUENCE</scope>
</reference>
<evidence type="ECO:0000256" key="3">
    <source>
        <dbReference type="ARBA" id="ARBA00017335"/>
    </source>
</evidence>